<keyword evidence="2" id="KW-1185">Reference proteome</keyword>
<sequence>MMLGFALAIIGFLGAIIVCVLPMWKVSAFIGANIVTAQVIWEGLWMNCVMQSTGQMQCKIYDSLLILPQDLQAARALTVIAIIVCIFGTLLAVVGGKCTNFVEDENAKAKVAIAAGIIFICSGLLVLIPVCWSANTIMRDFYNPVIIDSQRRELGASLYIGWGTAGLLILGGALLCSSCPSKESPEYPVKYSGARDAWRGKTMASMGMQMAGCALALFGWIGVLIVCGAPMWRVTAFIGSNIVTSQTMWEGIWMSCVVQSTGQMQCKVYDSMLALTTDLQGARALVVVSIVTGIAGILIAFAGGKCTNFILEERAKARASVAAGVVLIISGILCLIPVSWTASIIIRDFYNPLVVDAQKRELGASLYIAKLGGRGAAGLGRRSSVRQLSTQRGGDALCEVPPEQAWREQQTGFNPVFHTIKDELGISLSMIGVAGTILICALPMWKVTAFIGTHLVVMQVFWEGLWMTCVSEYTGQLQCKLYDALLDLSPDLQAARGLICISLVLECLGFLIFLLGARCTNCLSHPRIKARVVLSSGAIFCLAGLTTIVAVSWTANSIISDFTTHNPRVPEVLKRELGAAIYIGFVTSGLLFCGAAILCTSCPPQRARFPSKGSSSDPVISKNLWLFK</sequence>
<gene>
    <name evidence="1" type="ORF">L3Q82_004886</name>
</gene>
<name>A0ACB8VDS2_9TELE</name>
<evidence type="ECO:0000313" key="2">
    <source>
        <dbReference type="Proteomes" id="UP000831701"/>
    </source>
</evidence>
<comment type="caution">
    <text evidence="1">The sequence shown here is derived from an EMBL/GenBank/DDBJ whole genome shotgun (WGS) entry which is preliminary data.</text>
</comment>
<evidence type="ECO:0000313" key="1">
    <source>
        <dbReference type="EMBL" id="KAI3353635.1"/>
    </source>
</evidence>
<dbReference type="Proteomes" id="UP000831701">
    <property type="component" value="Chromosome 22"/>
</dbReference>
<proteinExistence type="predicted"/>
<organism evidence="1 2">
    <name type="scientific">Scortum barcoo</name>
    <name type="common">barcoo grunter</name>
    <dbReference type="NCBI Taxonomy" id="214431"/>
    <lineage>
        <taxon>Eukaryota</taxon>
        <taxon>Metazoa</taxon>
        <taxon>Chordata</taxon>
        <taxon>Craniata</taxon>
        <taxon>Vertebrata</taxon>
        <taxon>Euteleostomi</taxon>
        <taxon>Actinopterygii</taxon>
        <taxon>Neopterygii</taxon>
        <taxon>Teleostei</taxon>
        <taxon>Neoteleostei</taxon>
        <taxon>Acanthomorphata</taxon>
        <taxon>Eupercaria</taxon>
        <taxon>Centrarchiformes</taxon>
        <taxon>Terapontoidei</taxon>
        <taxon>Terapontidae</taxon>
        <taxon>Scortum</taxon>
    </lineage>
</organism>
<dbReference type="EMBL" id="CM041552">
    <property type="protein sequence ID" value="KAI3353635.1"/>
    <property type="molecule type" value="Genomic_DNA"/>
</dbReference>
<accession>A0ACB8VDS2</accession>
<protein>
    <submittedName>
        <fullName evidence="1">Uncharacterized protein</fullName>
    </submittedName>
</protein>
<reference evidence="1" key="1">
    <citation type="submission" date="2022-04" db="EMBL/GenBank/DDBJ databases">
        <title>Jade perch genome.</title>
        <authorList>
            <person name="Chao B."/>
        </authorList>
    </citation>
    <scope>NUCLEOTIDE SEQUENCE</scope>
    <source>
        <strain evidence="1">CB-2022</strain>
    </source>
</reference>